<dbReference type="InterPro" id="IPR052557">
    <property type="entry name" value="CAP/Cytokinesis_protein"/>
</dbReference>
<dbReference type="SMART" id="SM00460">
    <property type="entry name" value="TGc"/>
    <property type="match status" value="1"/>
</dbReference>
<dbReference type="EMBL" id="JBHSNQ010000013">
    <property type="protein sequence ID" value="MFC5540430.1"/>
    <property type="molecule type" value="Genomic_DNA"/>
</dbReference>
<feature type="domain" description="Transglutaminase-like" evidence="1">
    <location>
        <begin position="284"/>
        <end position="340"/>
    </location>
</feature>
<dbReference type="PANTHER" id="PTHR46333:SF2">
    <property type="entry name" value="CYTOKINESIS PROTEIN 3"/>
    <property type="match status" value="1"/>
</dbReference>
<dbReference type="InterPro" id="IPR038765">
    <property type="entry name" value="Papain-like_cys_pep_sf"/>
</dbReference>
<evidence type="ECO:0000313" key="3">
    <source>
        <dbReference type="Proteomes" id="UP001595978"/>
    </source>
</evidence>
<sequence length="489" mass="56029">MKFVRGSVSIILFIVLLFIGSTEIFAASPIDKKDVDPHHDFTVYFNQKVDQRTVHIKNIHVIDQNGKIVTDKEPKLVDGGYKVVVEAPESGYAYGSTYRLVVTDNVLSEKQKPLTNELQMNFTIKNATANSDASNHHTKTVASLTATADSSLNPLKEQIRTAFQNRQTSFSIKYYGDLNNLTDKITKTVEEVLSEDEYLFYDYRNYRFTWNGKGNEATINFTATFYQTKEQVDYVNKRVQEILAKIIKSSMNDHEKVKAVHDYVVSNVAYDTTYSQANNAPYFALTKGKTLCNGYAMLVYKMLEELDIPVRLISGKAGGDSHAWNLVQLDGKWYHLDVTWDDPTPDKKGQVTYDYYLLADDEIRQSHSWKDGGSTGIEKTYPRANTYYIEVLTKRGDKKLMESLGLQYLTSDYTVDDNKFSTYLKTKISKKEKNFTFRYVTNKPNVLNNFKQIISAATNGLKYKNLNWNVSEIQRTKEKDYLVSITVTY</sequence>
<dbReference type="InterPro" id="IPR002931">
    <property type="entry name" value="Transglutaminase-like"/>
</dbReference>
<gene>
    <name evidence="2" type="ORF">ACFPOH_01295</name>
</gene>
<comment type="caution">
    <text evidence="2">The sequence shown here is derived from an EMBL/GenBank/DDBJ whole genome shotgun (WGS) entry which is preliminary data.</text>
</comment>
<accession>A0ABW0RAL5</accession>
<name>A0ABW0RAL5_9BACL</name>
<protein>
    <submittedName>
        <fullName evidence="2">Transglutaminase domain-containing protein</fullName>
    </submittedName>
</protein>
<dbReference type="PANTHER" id="PTHR46333">
    <property type="entry name" value="CYTOKINESIS PROTEIN 3"/>
    <property type="match status" value="1"/>
</dbReference>
<evidence type="ECO:0000313" key="2">
    <source>
        <dbReference type="EMBL" id="MFC5540430.1"/>
    </source>
</evidence>
<dbReference type="RefSeq" id="WP_342581042.1">
    <property type="nucleotide sequence ID" value="NZ_JBHSNQ010000013.1"/>
</dbReference>
<organism evidence="2 3">
    <name type="scientific">Ureibacillus suwonensis</name>
    <dbReference type="NCBI Taxonomy" id="313007"/>
    <lineage>
        <taxon>Bacteria</taxon>
        <taxon>Bacillati</taxon>
        <taxon>Bacillota</taxon>
        <taxon>Bacilli</taxon>
        <taxon>Bacillales</taxon>
        <taxon>Caryophanaceae</taxon>
        <taxon>Ureibacillus</taxon>
    </lineage>
</organism>
<dbReference type="SUPFAM" id="SSF54001">
    <property type="entry name" value="Cysteine proteinases"/>
    <property type="match status" value="1"/>
</dbReference>
<proteinExistence type="predicted"/>
<reference evidence="3" key="1">
    <citation type="journal article" date="2019" name="Int. J. Syst. Evol. Microbiol.">
        <title>The Global Catalogue of Microorganisms (GCM) 10K type strain sequencing project: providing services to taxonomists for standard genome sequencing and annotation.</title>
        <authorList>
            <consortium name="The Broad Institute Genomics Platform"/>
            <consortium name="The Broad Institute Genome Sequencing Center for Infectious Disease"/>
            <person name="Wu L."/>
            <person name="Ma J."/>
        </authorList>
    </citation>
    <scope>NUCLEOTIDE SEQUENCE [LARGE SCALE GENOMIC DNA]</scope>
    <source>
        <strain evidence="3">CCUG 56331</strain>
    </source>
</reference>
<dbReference type="Pfam" id="PF01841">
    <property type="entry name" value="Transglut_core"/>
    <property type="match status" value="1"/>
</dbReference>
<dbReference type="Proteomes" id="UP001595978">
    <property type="component" value="Unassembled WGS sequence"/>
</dbReference>
<keyword evidence="3" id="KW-1185">Reference proteome</keyword>
<dbReference type="Gene3D" id="3.10.620.30">
    <property type="match status" value="1"/>
</dbReference>
<evidence type="ECO:0000259" key="1">
    <source>
        <dbReference type="SMART" id="SM00460"/>
    </source>
</evidence>